<accession>A0A0B2VF61</accession>
<sequence length="240" mass="26630">MHENKATSKRDKKMIGESAVLLLTMLYYRFAIAFLALLHCSTWASLDPAHIISSTFKNDKQACASCQLASLLINARNVSICSSLPGCQFAWEKCEVVRNLPTFGFENMKNDHLDWSADMVLQTQQNCERDGTINFAAIEPTTNGKCMECILVYDLLKYFHDSVIDALTEQAVISAVTKTCFGPAGIILINFCLDARQIIHAVFNGLRDSMESLYELIGYNLLGCPALSEFLCSCLGQTCP</sequence>
<keyword evidence="1" id="KW-1133">Transmembrane helix</keyword>
<evidence type="ECO:0000313" key="2">
    <source>
        <dbReference type="EMBL" id="KHN82161.1"/>
    </source>
</evidence>
<comment type="caution">
    <text evidence="2">The sequence shown here is derived from an EMBL/GenBank/DDBJ whole genome shotgun (WGS) entry which is preliminary data.</text>
</comment>
<dbReference type="OrthoDB" id="5867191at2759"/>
<name>A0A0B2VF61_TOXCA</name>
<proteinExistence type="predicted"/>
<dbReference type="EMBL" id="JPKZ01001397">
    <property type="protein sequence ID" value="KHN82161.1"/>
    <property type="molecule type" value="Genomic_DNA"/>
</dbReference>
<dbReference type="Proteomes" id="UP000031036">
    <property type="component" value="Unassembled WGS sequence"/>
</dbReference>
<organism evidence="2 3">
    <name type="scientific">Toxocara canis</name>
    <name type="common">Canine roundworm</name>
    <dbReference type="NCBI Taxonomy" id="6265"/>
    <lineage>
        <taxon>Eukaryota</taxon>
        <taxon>Metazoa</taxon>
        <taxon>Ecdysozoa</taxon>
        <taxon>Nematoda</taxon>
        <taxon>Chromadorea</taxon>
        <taxon>Rhabditida</taxon>
        <taxon>Spirurina</taxon>
        <taxon>Ascaridomorpha</taxon>
        <taxon>Ascaridoidea</taxon>
        <taxon>Toxocaridae</taxon>
        <taxon>Toxocara</taxon>
    </lineage>
</organism>
<reference evidence="2 3" key="1">
    <citation type="submission" date="2014-11" db="EMBL/GenBank/DDBJ databases">
        <title>Genetic blueprint of the zoonotic pathogen Toxocara canis.</title>
        <authorList>
            <person name="Zhu X.-Q."/>
            <person name="Korhonen P.K."/>
            <person name="Cai H."/>
            <person name="Young N.D."/>
            <person name="Nejsum P."/>
            <person name="von Samson-Himmelstjerna G."/>
            <person name="Boag P.R."/>
            <person name="Tan P."/>
            <person name="Li Q."/>
            <person name="Min J."/>
            <person name="Yang Y."/>
            <person name="Wang X."/>
            <person name="Fang X."/>
            <person name="Hall R.S."/>
            <person name="Hofmann A."/>
            <person name="Sternberg P.W."/>
            <person name="Jex A.R."/>
            <person name="Gasser R.B."/>
        </authorList>
    </citation>
    <scope>NUCLEOTIDE SEQUENCE [LARGE SCALE GENOMIC DNA]</scope>
    <source>
        <strain evidence="2">PN_DK_2014</strain>
    </source>
</reference>
<evidence type="ECO:0000256" key="1">
    <source>
        <dbReference type="SAM" id="Phobius"/>
    </source>
</evidence>
<keyword evidence="1" id="KW-0812">Transmembrane</keyword>
<dbReference type="AlphaFoldDB" id="A0A0B2VF61"/>
<gene>
    <name evidence="2" type="ORF">Tcan_14451</name>
</gene>
<protein>
    <submittedName>
        <fullName evidence="2">Uncharacterized protein</fullName>
    </submittedName>
</protein>
<evidence type="ECO:0000313" key="3">
    <source>
        <dbReference type="Proteomes" id="UP000031036"/>
    </source>
</evidence>
<keyword evidence="3" id="KW-1185">Reference proteome</keyword>
<feature type="transmembrane region" description="Helical" evidence="1">
    <location>
        <begin position="20"/>
        <end position="38"/>
    </location>
</feature>
<keyword evidence="1" id="KW-0472">Membrane</keyword>